<evidence type="ECO:0000259" key="3">
    <source>
        <dbReference type="PROSITE" id="PS50110"/>
    </source>
</evidence>
<dbReference type="InterPro" id="IPR052016">
    <property type="entry name" value="Bact_Sigma-Reg"/>
</dbReference>
<dbReference type="PROSITE" id="PS50110">
    <property type="entry name" value="RESPONSE_REGULATORY"/>
    <property type="match status" value="1"/>
</dbReference>
<evidence type="ECO:0000313" key="4">
    <source>
        <dbReference type="EMBL" id="WSE31386.1"/>
    </source>
</evidence>
<dbReference type="InterPro" id="IPR011006">
    <property type="entry name" value="CheY-like_superfamily"/>
</dbReference>
<name>A0ABZ1IBJ4_9PSEU</name>
<keyword evidence="5" id="KW-1185">Reference proteome</keyword>
<keyword evidence="2" id="KW-0597">Phosphoprotein</keyword>
<dbReference type="Pfam" id="PF07228">
    <property type="entry name" value="SpoIIE"/>
    <property type="match status" value="1"/>
</dbReference>
<dbReference type="SMART" id="SM00331">
    <property type="entry name" value="PP2C_SIG"/>
    <property type="match status" value="1"/>
</dbReference>
<dbReference type="Gene3D" id="3.60.40.10">
    <property type="entry name" value="PPM-type phosphatase domain"/>
    <property type="match status" value="1"/>
</dbReference>
<feature type="modified residue" description="4-aspartylphosphate" evidence="2">
    <location>
        <position position="64"/>
    </location>
</feature>
<feature type="domain" description="Response regulatory" evidence="3">
    <location>
        <begin position="15"/>
        <end position="129"/>
    </location>
</feature>
<dbReference type="PANTHER" id="PTHR43156:SF2">
    <property type="entry name" value="STAGE II SPORULATION PROTEIN E"/>
    <property type="match status" value="1"/>
</dbReference>
<dbReference type="RefSeq" id="WP_326834192.1">
    <property type="nucleotide sequence ID" value="NZ_CP142149.1"/>
</dbReference>
<dbReference type="InterPro" id="IPR001789">
    <property type="entry name" value="Sig_transdc_resp-reg_receiver"/>
</dbReference>
<evidence type="ECO:0000313" key="5">
    <source>
        <dbReference type="Proteomes" id="UP001330812"/>
    </source>
</evidence>
<protein>
    <submittedName>
        <fullName evidence="4">SpoIIE family protein phosphatase</fullName>
    </submittedName>
</protein>
<dbReference type="InterPro" id="IPR001932">
    <property type="entry name" value="PPM-type_phosphatase-like_dom"/>
</dbReference>
<dbReference type="SMART" id="SM00448">
    <property type="entry name" value="REC"/>
    <property type="match status" value="1"/>
</dbReference>
<dbReference type="Gene3D" id="3.40.50.2300">
    <property type="match status" value="1"/>
</dbReference>
<evidence type="ECO:0000256" key="1">
    <source>
        <dbReference type="ARBA" id="ARBA00022801"/>
    </source>
</evidence>
<accession>A0ABZ1IBJ4</accession>
<dbReference type="PANTHER" id="PTHR43156">
    <property type="entry name" value="STAGE II SPORULATION PROTEIN E-RELATED"/>
    <property type="match status" value="1"/>
</dbReference>
<reference evidence="4 5" key="1">
    <citation type="journal article" date="2015" name="Int. J. Syst. Evol. Microbiol.">
        <title>Amycolatopsis rhabdoformis sp. nov., an actinomycete isolated from a tropical forest soil.</title>
        <authorList>
            <person name="Souza W.R."/>
            <person name="Silva R.E."/>
            <person name="Goodfellow M."/>
            <person name="Busarakam K."/>
            <person name="Figueiro F.S."/>
            <person name="Ferreira D."/>
            <person name="Rodrigues-Filho E."/>
            <person name="Moraes L.A.B."/>
            <person name="Zucchi T.D."/>
        </authorList>
    </citation>
    <scope>NUCLEOTIDE SEQUENCE [LARGE SCALE GENOMIC DNA]</scope>
    <source>
        <strain evidence="4 5">NCIMB 14900</strain>
    </source>
</reference>
<organism evidence="4 5">
    <name type="scientific">Amycolatopsis rhabdoformis</name>
    <dbReference type="NCBI Taxonomy" id="1448059"/>
    <lineage>
        <taxon>Bacteria</taxon>
        <taxon>Bacillati</taxon>
        <taxon>Actinomycetota</taxon>
        <taxon>Actinomycetes</taxon>
        <taxon>Pseudonocardiales</taxon>
        <taxon>Pseudonocardiaceae</taxon>
        <taxon>Amycolatopsis</taxon>
    </lineage>
</organism>
<gene>
    <name evidence="4" type="ORF">VSH64_04585</name>
</gene>
<sequence>MRPRTDPSAPGSRLRVLLIEDDDGDALLVEEMLADAAVPATLARASTLAEALAGPVVADCILLDLQLPDAMGLTGLTRLRRHAPTVAVVVLTGQNDAATGVAAVAAGAQDYLGKNQVDGPLLGKALRYAWERKRTEQVEQQLLQQQLLASENSRLERGLLPTPLLADQRLKLASKYRPGRNGSLLGGDFYDAVELTDGTVHLVIGDVCGHGPDEAALGVALRIAWRALVLAGLPMADVLATVERVLVHERIRPLFATLCAVVVAPDRRSLRMSLAGHPPPLLIGRDGTGRLLSGEKLGVPLGVVPDASWDPLDVALEPGWSLVLYTDGIFEGRVGRGSERLGHEEMAQLLVELLREAGPELDHGAALDHGAVPGHDAVLDHGAVLDRLITRVEELNAGPLDDDVALTMLTHLPERDGAAR</sequence>
<proteinExistence type="predicted"/>
<dbReference type="InterPro" id="IPR036457">
    <property type="entry name" value="PPM-type-like_dom_sf"/>
</dbReference>
<keyword evidence="1" id="KW-0378">Hydrolase</keyword>
<dbReference type="Proteomes" id="UP001330812">
    <property type="component" value="Chromosome"/>
</dbReference>
<dbReference type="Pfam" id="PF00072">
    <property type="entry name" value="Response_reg"/>
    <property type="match status" value="1"/>
</dbReference>
<dbReference type="SUPFAM" id="SSF52172">
    <property type="entry name" value="CheY-like"/>
    <property type="match status" value="1"/>
</dbReference>
<dbReference type="EMBL" id="CP142149">
    <property type="protein sequence ID" value="WSE31386.1"/>
    <property type="molecule type" value="Genomic_DNA"/>
</dbReference>
<evidence type="ECO:0000256" key="2">
    <source>
        <dbReference type="PROSITE-ProRule" id="PRU00169"/>
    </source>
</evidence>